<evidence type="ECO:0000256" key="1">
    <source>
        <dbReference type="SAM" id="MobiDB-lite"/>
    </source>
</evidence>
<proteinExistence type="predicted"/>
<protein>
    <submittedName>
        <fullName evidence="2">Uncharacterized protein</fullName>
    </submittedName>
</protein>
<dbReference type="Proteomes" id="UP001597389">
    <property type="component" value="Unassembled WGS sequence"/>
</dbReference>
<keyword evidence="3" id="KW-1185">Reference proteome</keyword>
<feature type="compositionally biased region" description="Basic and acidic residues" evidence="1">
    <location>
        <begin position="79"/>
        <end position="88"/>
    </location>
</feature>
<evidence type="ECO:0000313" key="3">
    <source>
        <dbReference type="Proteomes" id="UP001597389"/>
    </source>
</evidence>
<reference evidence="3" key="1">
    <citation type="journal article" date="2019" name="Int. J. Syst. Evol. Microbiol.">
        <title>The Global Catalogue of Microorganisms (GCM) 10K type strain sequencing project: providing services to taxonomists for standard genome sequencing and annotation.</title>
        <authorList>
            <consortium name="The Broad Institute Genomics Platform"/>
            <consortium name="The Broad Institute Genome Sequencing Center for Infectious Disease"/>
            <person name="Wu L."/>
            <person name="Ma J."/>
        </authorList>
    </citation>
    <scope>NUCLEOTIDE SEQUENCE [LARGE SCALE GENOMIC DNA]</scope>
    <source>
        <strain evidence="3">CCUG 57942</strain>
    </source>
</reference>
<comment type="caution">
    <text evidence="2">The sequence shown here is derived from an EMBL/GenBank/DDBJ whole genome shotgun (WGS) entry which is preliminary data.</text>
</comment>
<accession>A0ABW4ZGP6</accession>
<gene>
    <name evidence="2" type="ORF">ACFSW8_17310</name>
</gene>
<evidence type="ECO:0000313" key="2">
    <source>
        <dbReference type="EMBL" id="MFD2160666.1"/>
    </source>
</evidence>
<feature type="region of interest" description="Disordered" evidence="1">
    <location>
        <begin position="59"/>
        <end position="88"/>
    </location>
</feature>
<organism evidence="2 3">
    <name type="scientific">Rubritalea tangerina</name>
    <dbReference type="NCBI Taxonomy" id="430798"/>
    <lineage>
        <taxon>Bacteria</taxon>
        <taxon>Pseudomonadati</taxon>
        <taxon>Verrucomicrobiota</taxon>
        <taxon>Verrucomicrobiia</taxon>
        <taxon>Verrucomicrobiales</taxon>
        <taxon>Rubritaleaceae</taxon>
        <taxon>Rubritalea</taxon>
    </lineage>
</organism>
<dbReference type="EMBL" id="JBHUJB010000089">
    <property type="protein sequence ID" value="MFD2160666.1"/>
    <property type="molecule type" value="Genomic_DNA"/>
</dbReference>
<name>A0ABW4ZGP6_9BACT</name>
<sequence>MIKKSLEENQEHILSELPEKFHDAFKAEVAAAPETIDVTQGDTLENITQELNQHPHVDASAVPTIDPNSHKPAPTPSEAEQKAAMDQELQRTLAEIKKQSSES</sequence>
<dbReference type="RefSeq" id="WP_377085521.1">
    <property type="nucleotide sequence ID" value="NZ_JBHSJL010000002.1"/>
</dbReference>